<protein>
    <submittedName>
        <fullName evidence="3">CAP domain-containing protein</fullName>
    </submittedName>
</protein>
<evidence type="ECO:0000256" key="1">
    <source>
        <dbReference type="SAM" id="SignalP"/>
    </source>
</evidence>
<dbReference type="InterPro" id="IPR035940">
    <property type="entry name" value="CAP_sf"/>
</dbReference>
<keyword evidence="4" id="KW-1185">Reference proteome</keyword>
<organism evidence="3 4">
    <name type="scientific">Spirosoma validum</name>
    <dbReference type="NCBI Taxonomy" id="2771355"/>
    <lineage>
        <taxon>Bacteria</taxon>
        <taxon>Pseudomonadati</taxon>
        <taxon>Bacteroidota</taxon>
        <taxon>Cytophagia</taxon>
        <taxon>Cytophagales</taxon>
        <taxon>Cytophagaceae</taxon>
        <taxon>Spirosoma</taxon>
    </lineage>
</organism>
<keyword evidence="1" id="KW-0732">Signal</keyword>
<dbReference type="PANTHER" id="PTHR31157">
    <property type="entry name" value="SCP DOMAIN-CONTAINING PROTEIN"/>
    <property type="match status" value="1"/>
</dbReference>
<proteinExistence type="predicted"/>
<name>A0A927GFC2_9BACT</name>
<dbReference type="CDD" id="cd05379">
    <property type="entry name" value="CAP_bacterial"/>
    <property type="match status" value="1"/>
</dbReference>
<feature type="chain" id="PRO_5037596028" evidence="1">
    <location>
        <begin position="23"/>
        <end position="168"/>
    </location>
</feature>
<sequence length="168" mass="18807">MKKTFCFALLVTLSSVVLPSAAQTTSPEKVLQDVFTYINQARSKSCQCGNKRYPAVAPLAYNEKLTAAAQQHANWMASVQKLSHTQPKRDVANSWDRINREGYRWSLVEENIAAGQMTAREVVDGWIKSPGHCKNLMDGSVKEIGIGLAYTTSGKYHYYWVTDFATPR</sequence>
<dbReference type="PANTHER" id="PTHR31157:SF1">
    <property type="entry name" value="SCP DOMAIN-CONTAINING PROTEIN"/>
    <property type="match status" value="1"/>
</dbReference>
<dbReference type="Proteomes" id="UP000653797">
    <property type="component" value="Unassembled WGS sequence"/>
</dbReference>
<gene>
    <name evidence="3" type="ORF">IC230_21310</name>
</gene>
<evidence type="ECO:0000313" key="4">
    <source>
        <dbReference type="Proteomes" id="UP000653797"/>
    </source>
</evidence>
<evidence type="ECO:0000313" key="3">
    <source>
        <dbReference type="EMBL" id="MBD2755455.1"/>
    </source>
</evidence>
<dbReference type="Gene3D" id="3.40.33.10">
    <property type="entry name" value="CAP"/>
    <property type="match status" value="1"/>
</dbReference>
<dbReference type="EMBL" id="JACXAA010000008">
    <property type="protein sequence ID" value="MBD2755455.1"/>
    <property type="molecule type" value="Genomic_DNA"/>
</dbReference>
<comment type="caution">
    <text evidence="3">The sequence shown here is derived from an EMBL/GenBank/DDBJ whole genome shotgun (WGS) entry which is preliminary data.</text>
</comment>
<dbReference type="AlphaFoldDB" id="A0A927GFC2"/>
<reference evidence="3" key="1">
    <citation type="submission" date="2020-09" db="EMBL/GenBank/DDBJ databases">
        <authorList>
            <person name="Kim M.K."/>
        </authorList>
    </citation>
    <scope>NUCLEOTIDE SEQUENCE</scope>
    <source>
        <strain evidence="3">BT704</strain>
    </source>
</reference>
<dbReference type="SUPFAM" id="SSF55797">
    <property type="entry name" value="PR-1-like"/>
    <property type="match status" value="1"/>
</dbReference>
<feature type="domain" description="SCP" evidence="2">
    <location>
        <begin position="37"/>
        <end position="164"/>
    </location>
</feature>
<accession>A0A927GFC2</accession>
<dbReference type="Pfam" id="PF00188">
    <property type="entry name" value="CAP"/>
    <property type="match status" value="1"/>
</dbReference>
<dbReference type="RefSeq" id="WP_191041072.1">
    <property type="nucleotide sequence ID" value="NZ_JACXAA010000008.1"/>
</dbReference>
<feature type="signal peptide" evidence="1">
    <location>
        <begin position="1"/>
        <end position="22"/>
    </location>
</feature>
<evidence type="ECO:0000259" key="2">
    <source>
        <dbReference type="Pfam" id="PF00188"/>
    </source>
</evidence>
<dbReference type="InterPro" id="IPR014044">
    <property type="entry name" value="CAP_dom"/>
</dbReference>